<organism evidence="2 3">
    <name type="scientific">Roridomyces roridus</name>
    <dbReference type="NCBI Taxonomy" id="1738132"/>
    <lineage>
        <taxon>Eukaryota</taxon>
        <taxon>Fungi</taxon>
        <taxon>Dikarya</taxon>
        <taxon>Basidiomycota</taxon>
        <taxon>Agaricomycotina</taxon>
        <taxon>Agaricomycetes</taxon>
        <taxon>Agaricomycetidae</taxon>
        <taxon>Agaricales</taxon>
        <taxon>Marasmiineae</taxon>
        <taxon>Mycenaceae</taxon>
        <taxon>Roridomyces</taxon>
    </lineage>
</organism>
<comment type="caution">
    <text evidence="2">The sequence shown here is derived from an EMBL/GenBank/DDBJ whole genome shotgun (WGS) entry which is preliminary data.</text>
</comment>
<gene>
    <name evidence="2" type="ORF">FB45DRAFT_875096</name>
</gene>
<reference evidence="2" key="1">
    <citation type="submission" date="2023-03" db="EMBL/GenBank/DDBJ databases">
        <title>Massive genome expansion in bonnet fungi (Mycena s.s.) driven by repeated elements and novel gene families across ecological guilds.</title>
        <authorList>
            <consortium name="Lawrence Berkeley National Laboratory"/>
            <person name="Harder C.B."/>
            <person name="Miyauchi S."/>
            <person name="Viragh M."/>
            <person name="Kuo A."/>
            <person name="Thoen E."/>
            <person name="Andreopoulos B."/>
            <person name="Lu D."/>
            <person name="Skrede I."/>
            <person name="Drula E."/>
            <person name="Henrissat B."/>
            <person name="Morin E."/>
            <person name="Kohler A."/>
            <person name="Barry K."/>
            <person name="LaButti K."/>
            <person name="Morin E."/>
            <person name="Salamov A."/>
            <person name="Lipzen A."/>
            <person name="Mereny Z."/>
            <person name="Hegedus B."/>
            <person name="Baldrian P."/>
            <person name="Stursova M."/>
            <person name="Weitz H."/>
            <person name="Taylor A."/>
            <person name="Grigoriev I.V."/>
            <person name="Nagy L.G."/>
            <person name="Martin F."/>
            <person name="Kauserud H."/>
        </authorList>
    </citation>
    <scope>NUCLEOTIDE SEQUENCE</scope>
    <source>
        <strain evidence="2">9284</strain>
    </source>
</reference>
<name>A0AAD7FCM9_9AGAR</name>
<protein>
    <submittedName>
        <fullName evidence="2">Uncharacterized protein</fullName>
    </submittedName>
</protein>
<feature type="region of interest" description="Disordered" evidence="1">
    <location>
        <begin position="147"/>
        <end position="167"/>
    </location>
</feature>
<evidence type="ECO:0000313" key="3">
    <source>
        <dbReference type="Proteomes" id="UP001221142"/>
    </source>
</evidence>
<keyword evidence="3" id="KW-1185">Reference proteome</keyword>
<proteinExistence type="predicted"/>
<evidence type="ECO:0000313" key="2">
    <source>
        <dbReference type="EMBL" id="KAJ7612210.1"/>
    </source>
</evidence>
<dbReference type="AlphaFoldDB" id="A0AAD7FCM9"/>
<dbReference type="Proteomes" id="UP001221142">
    <property type="component" value="Unassembled WGS sequence"/>
</dbReference>
<sequence>MVHYYEGQRVLDPPCTSDVRPTGNCESKIKRTPTDLRHALYIQVRRRPLKILAIQCSTRILFIPGICTPDSDREAMCIVYFPSPELIPPSRQCNLSSLDFVMVIRRCGVAATHCRDVDVGSDPGRSMSGRLPVALVWVVEDPTTYLEKRRSDKPETQEPGEGVGAAGAETRALVRISRCSGLTANSRMEWTRAIAWGGVQNRQGLGGKCSVRPKGKAL</sequence>
<accession>A0AAD7FCM9</accession>
<evidence type="ECO:0000256" key="1">
    <source>
        <dbReference type="SAM" id="MobiDB-lite"/>
    </source>
</evidence>
<feature type="compositionally biased region" description="Basic and acidic residues" evidence="1">
    <location>
        <begin position="147"/>
        <end position="156"/>
    </location>
</feature>
<dbReference type="EMBL" id="JARKIF010000031">
    <property type="protein sequence ID" value="KAJ7612210.1"/>
    <property type="molecule type" value="Genomic_DNA"/>
</dbReference>